<keyword evidence="5 10" id="KW-0697">Rotamase</keyword>
<evidence type="ECO:0000313" key="16">
    <source>
        <dbReference type="Proteomes" id="UP001595799"/>
    </source>
</evidence>
<comment type="function">
    <text evidence="8 10">Involved in protein export. Acts as a chaperone by maintaining the newly synthesized protein in an open conformation. Functions as a peptidyl-prolyl cis-trans isomerase.</text>
</comment>
<feature type="compositionally biased region" description="Basic and acidic residues" evidence="13">
    <location>
        <begin position="426"/>
        <end position="451"/>
    </location>
</feature>
<gene>
    <name evidence="10 15" type="primary">tig</name>
    <name evidence="15" type="ORF">ACFOW6_06830</name>
</gene>
<sequence>MQVTETSADGLKREYKVVLSAADIEEKVQARLEQLKDEVKLPGFRPGKVPESLLRKRYGQSVMGEVLEKAVNDSSQQALTERNLRPATQPQIEITSYDEGQDLEYSIKLELMPEIEPADFSKISLERLKVEVPEDEIEEALGRLAEQQKATAPLEEDRPAQSGDVLVIDFKGSVNGETLPGMETEDHHLELGSNAFIGDFEDQLIGKNKGDDAEVKVTFPEAYGNEALAGQEAVFQVKIKDILQASPAKIDDELAKSYGAENLDDLKAKLREHLGGEYHSLSRTLVKRQLLDELAERHDFEVPEGLVEMEFEAIWNRLQQDKEAGNLDPEDAEKDEETLKGEYRAIAERRVRLGLLLSEVGRINEIDVAQEELQQALIQEAQRYPGREQEVFEYYQKNPQSIANLRGPLLEEKVVDHILEQAEVAEREVTPEQLREEFDNQDSPEKTEKSKATKSKGGASSDNKEAASEDSKKSSSSKAKSTAKKGDSEEGATAGADTGKTASSSKKASGSKASSSKASGEGGKSAGSKSTASKSSTSKSTTAKSSSSKSTSTKKTASKDA</sequence>
<feature type="compositionally biased region" description="Low complexity" evidence="13">
    <location>
        <begin position="526"/>
        <end position="555"/>
    </location>
</feature>
<dbReference type="SUPFAM" id="SSF102735">
    <property type="entry name" value="Trigger factor ribosome-binding domain"/>
    <property type="match status" value="1"/>
</dbReference>
<dbReference type="PROSITE" id="PS50059">
    <property type="entry name" value="FKBP_PPIASE"/>
    <property type="match status" value="1"/>
</dbReference>
<dbReference type="HAMAP" id="MF_00303">
    <property type="entry name" value="Trigger_factor_Tig"/>
    <property type="match status" value="1"/>
</dbReference>
<evidence type="ECO:0000256" key="4">
    <source>
        <dbReference type="ARBA" id="ARBA00016902"/>
    </source>
</evidence>
<dbReference type="Gene3D" id="3.10.50.40">
    <property type="match status" value="1"/>
</dbReference>
<dbReference type="InterPro" id="IPR008881">
    <property type="entry name" value="Trigger_fac_ribosome-bd_bac"/>
</dbReference>
<keyword evidence="16" id="KW-1185">Reference proteome</keyword>
<dbReference type="InterPro" id="IPR008880">
    <property type="entry name" value="Trigger_fac_C"/>
</dbReference>
<dbReference type="InterPro" id="IPR036611">
    <property type="entry name" value="Trigger_fac_ribosome-bd_sf"/>
</dbReference>
<reference evidence="16" key="1">
    <citation type="journal article" date="2019" name="Int. J. Syst. Evol. Microbiol.">
        <title>The Global Catalogue of Microorganisms (GCM) 10K type strain sequencing project: providing services to taxonomists for standard genome sequencing and annotation.</title>
        <authorList>
            <consortium name="The Broad Institute Genomics Platform"/>
            <consortium name="The Broad Institute Genome Sequencing Center for Infectious Disease"/>
            <person name="Wu L."/>
            <person name="Ma J."/>
        </authorList>
    </citation>
    <scope>NUCLEOTIDE SEQUENCE [LARGE SCALE GENOMIC DNA]</scope>
    <source>
        <strain evidence="16">CECT 8472</strain>
    </source>
</reference>
<dbReference type="InterPro" id="IPR046357">
    <property type="entry name" value="PPIase_dom_sf"/>
</dbReference>
<dbReference type="Proteomes" id="UP001595799">
    <property type="component" value="Unassembled WGS sequence"/>
</dbReference>
<comment type="domain">
    <text evidence="10">Consists of 3 domains; the N-terminus binds the ribosome, the middle domain has PPIase activity, while the C-terminus has intrinsic chaperone activity on its own.</text>
</comment>
<evidence type="ECO:0000256" key="3">
    <source>
        <dbReference type="ARBA" id="ARBA00013194"/>
    </source>
</evidence>
<evidence type="ECO:0000256" key="6">
    <source>
        <dbReference type="ARBA" id="ARBA00023186"/>
    </source>
</evidence>
<evidence type="ECO:0000256" key="13">
    <source>
        <dbReference type="SAM" id="MobiDB-lite"/>
    </source>
</evidence>
<dbReference type="Pfam" id="PF05697">
    <property type="entry name" value="Trigger_N"/>
    <property type="match status" value="1"/>
</dbReference>
<dbReference type="InterPro" id="IPR001179">
    <property type="entry name" value="PPIase_FKBP_dom"/>
</dbReference>
<comment type="caution">
    <text evidence="15">The sequence shown here is derived from an EMBL/GenBank/DDBJ whole genome shotgun (WGS) entry which is preliminary data.</text>
</comment>
<evidence type="ECO:0000256" key="7">
    <source>
        <dbReference type="ARBA" id="ARBA00023235"/>
    </source>
</evidence>
<dbReference type="Gene3D" id="3.30.70.1050">
    <property type="entry name" value="Trigger factor ribosome-binding domain"/>
    <property type="match status" value="1"/>
</dbReference>
<evidence type="ECO:0000256" key="10">
    <source>
        <dbReference type="HAMAP-Rule" id="MF_00303"/>
    </source>
</evidence>
<dbReference type="Pfam" id="PF05698">
    <property type="entry name" value="Trigger_C"/>
    <property type="match status" value="1"/>
</dbReference>
<keyword evidence="10" id="KW-0963">Cytoplasm</keyword>
<dbReference type="InterPro" id="IPR027304">
    <property type="entry name" value="Trigger_fact/SurA_dom_sf"/>
</dbReference>
<keyword evidence="6 10" id="KW-0143">Chaperone</keyword>
<feature type="domain" description="PPIase FKBP-type" evidence="14">
    <location>
        <begin position="163"/>
        <end position="243"/>
    </location>
</feature>
<evidence type="ECO:0000313" key="15">
    <source>
        <dbReference type="EMBL" id="MFC4351256.1"/>
    </source>
</evidence>
<accession>A0ABV8UKV8</accession>
<evidence type="ECO:0000256" key="2">
    <source>
        <dbReference type="ARBA" id="ARBA00005464"/>
    </source>
</evidence>
<dbReference type="InterPro" id="IPR037041">
    <property type="entry name" value="Trigger_fac_C_sf"/>
</dbReference>
<keyword evidence="10 12" id="KW-0131">Cell cycle</keyword>
<comment type="catalytic activity">
    <reaction evidence="1 10 11">
        <text>[protein]-peptidylproline (omega=180) = [protein]-peptidylproline (omega=0)</text>
        <dbReference type="Rhea" id="RHEA:16237"/>
        <dbReference type="Rhea" id="RHEA-COMP:10747"/>
        <dbReference type="Rhea" id="RHEA-COMP:10748"/>
        <dbReference type="ChEBI" id="CHEBI:83833"/>
        <dbReference type="ChEBI" id="CHEBI:83834"/>
        <dbReference type="EC" id="5.2.1.8"/>
    </reaction>
</comment>
<evidence type="ECO:0000256" key="12">
    <source>
        <dbReference type="RuleBase" id="RU003914"/>
    </source>
</evidence>
<organism evidence="15 16">
    <name type="scientific">Fodinicurvata halophila</name>
    <dbReference type="NCBI Taxonomy" id="1419723"/>
    <lineage>
        <taxon>Bacteria</taxon>
        <taxon>Pseudomonadati</taxon>
        <taxon>Pseudomonadota</taxon>
        <taxon>Alphaproteobacteria</taxon>
        <taxon>Rhodospirillales</taxon>
        <taxon>Rhodovibrionaceae</taxon>
        <taxon>Fodinicurvata</taxon>
    </lineage>
</organism>
<dbReference type="SUPFAM" id="SSF54534">
    <property type="entry name" value="FKBP-like"/>
    <property type="match status" value="1"/>
</dbReference>
<dbReference type="Gene3D" id="1.10.3120.10">
    <property type="entry name" value="Trigger factor, C-terminal domain"/>
    <property type="match status" value="1"/>
</dbReference>
<comment type="subcellular location">
    <subcellularLocation>
        <location evidence="10">Cytoplasm</location>
    </subcellularLocation>
    <text evidence="10">About half TF is bound to the ribosome near the polypeptide exit tunnel while the other half is free in the cytoplasm.</text>
</comment>
<protein>
    <recommendedName>
        <fullName evidence="4 10">Trigger factor</fullName>
        <shortName evidence="10">TF</shortName>
        <ecNumber evidence="3 10">5.2.1.8</ecNumber>
    </recommendedName>
    <alternativeName>
        <fullName evidence="9 10">PPIase</fullName>
    </alternativeName>
</protein>
<dbReference type="EMBL" id="JBHSCW010000003">
    <property type="protein sequence ID" value="MFC4351256.1"/>
    <property type="molecule type" value="Genomic_DNA"/>
</dbReference>
<dbReference type="Pfam" id="PF00254">
    <property type="entry name" value="FKBP_C"/>
    <property type="match status" value="1"/>
</dbReference>
<evidence type="ECO:0000256" key="5">
    <source>
        <dbReference type="ARBA" id="ARBA00023110"/>
    </source>
</evidence>
<evidence type="ECO:0000256" key="9">
    <source>
        <dbReference type="ARBA" id="ARBA00029986"/>
    </source>
</evidence>
<evidence type="ECO:0000256" key="1">
    <source>
        <dbReference type="ARBA" id="ARBA00000971"/>
    </source>
</evidence>
<evidence type="ECO:0000259" key="14">
    <source>
        <dbReference type="PROSITE" id="PS50059"/>
    </source>
</evidence>
<dbReference type="GO" id="GO:0003755">
    <property type="term" value="F:peptidyl-prolyl cis-trans isomerase activity"/>
    <property type="evidence" value="ECO:0007669"/>
    <property type="project" value="UniProtKB-EC"/>
</dbReference>
<proteinExistence type="inferred from homology"/>
<keyword evidence="10 12" id="KW-0132">Cell division</keyword>
<evidence type="ECO:0000256" key="11">
    <source>
        <dbReference type="PROSITE-ProRule" id="PRU00277"/>
    </source>
</evidence>
<evidence type="ECO:0000256" key="8">
    <source>
        <dbReference type="ARBA" id="ARBA00024849"/>
    </source>
</evidence>
<dbReference type="EC" id="5.2.1.8" evidence="3 10"/>
<dbReference type="PANTHER" id="PTHR30560:SF3">
    <property type="entry name" value="TRIGGER FACTOR-LIKE PROTEIN TIG, CHLOROPLASTIC"/>
    <property type="match status" value="1"/>
</dbReference>
<keyword evidence="7 10" id="KW-0413">Isomerase</keyword>
<feature type="compositionally biased region" description="Basic and acidic residues" evidence="13">
    <location>
        <begin position="462"/>
        <end position="473"/>
    </location>
</feature>
<dbReference type="SUPFAM" id="SSF109998">
    <property type="entry name" value="Triger factor/SurA peptide-binding domain-like"/>
    <property type="match status" value="1"/>
</dbReference>
<feature type="region of interest" description="Disordered" evidence="13">
    <location>
        <begin position="426"/>
        <end position="561"/>
    </location>
</feature>
<feature type="compositionally biased region" description="Low complexity" evidence="13">
    <location>
        <begin position="491"/>
        <end position="519"/>
    </location>
</feature>
<dbReference type="RefSeq" id="WP_382421592.1">
    <property type="nucleotide sequence ID" value="NZ_JBHSCW010000003.1"/>
</dbReference>
<dbReference type="NCBIfam" id="TIGR00115">
    <property type="entry name" value="tig"/>
    <property type="match status" value="1"/>
</dbReference>
<name>A0ABV8UKV8_9PROT</name>
<dbReference type="PANTHER" id="PTHR30560">
    <property type="entry name" value="TRIGGER FACTOR CHAPERONE AND PEPTIDYL-PROLYL CIS/TRANS ISOMERASE"/>
    <property type="match status" value="1"/>
</dbReference>
<comment type="similarity">
    <text evidence="2 10 12">Belongs to the FKBP-type PPIase family. Tig subfamily.</text>
</comment>
<dbReference type="InterPro" id="IPR005215">
    <property type="entry name" value="Trig_fac"/>
</dbReference>